<dbReference type="GeneID" id="25372416"/>
<proteinExistence type="predicted"/>
<feature type="region of interest" description="Disordered" evidence="1">
    <location>
        <begin position="191"/>
        <end position="212"/>
    </location>
</feature>
<name>A0A074Y7G6_AURSE</name>
<evidence type="ECO:0000313" key="2">
    <source>
        <dbReference type="EMBL" id="KEQ90147.1"/>
    </source>
</evidence>
<sequence>MWPQNTFDIETAKQRKDATTKFADKKNPIRVLVSSIPVAGQAFNFQEEEALILILLAHNTFDQVIAARTEVKQLPIIAGAARLVAEQHKVKQLMRDEEIPEKDWQLKYPSYKSQVIHEKAARIYRMLIGSRADHLKGLEGAMCSQLDQGSRRRECPDSMLAALKAGTIGTPIATTASVKKKVPFRVNLSARKAADSSPVSTPSTPTPGQAGVEAEKVVHRQLFLQSSPQTPELVPEPHIADAEVDMMDVVGDEPTQQAPIPKKRKRAEKEKTLPDPGPKRQRKEKEKPTLGTTKKRSLRS</sequence>
<evidence type="ECO:0000313" key="3">
    <source>
        <dbReference type="Proteomes" id="UP000030641"/>
    </source>
</evidence>
<dbReference type="EMBL" id="KL584811">
    <property type="protein sequence ID" value="KEQ90147.1"/>
    <property type="molecule type" value="Genomic_DNA"/>
</dbReference>
<dbReference type="Proteomes" id="UP000030641">
    <property type="component" value="Unassembled WGS sequence"/>
</dbReference>
<dbReference type="AlphaFoldDB" id="A0A074Y7G6"/>
<dbReference type="RefSeq" id="XP_013338632.1">
    <property type="nucleotide sequence ID" value="XM_013483178.1"/>
</dbReference>
<keyword evidence="3" id="KW-1185">Reference proteome</keyword>
<protein>
    <submittedName>
        <fullName evidence="2">Uncharacterized protein</fullName>
    </submittedName>
</protein>
<dbReference type="HOGENOM" id="CLU_1151610_0_0_1"/>
<feature type="region of interest" description="Disordered" evidence="1">
    <location>
        <begin position="244"/>
        <end position="300"/>
    </location>
</feature>
<accession>A0A074Y7G6</accession>
<feature type="compositionally biased region" description="Low complexity" evidence="1">
    <location>
        <begin position="196"/>
        <end position="207"/>
    </location>
</feature>
<evidence type="ECO:0000256" key="1">
    <source>
        <dbReference type="SAM" id="MobiDB-lite"/>
    </source>
</evidence>
<organism evidence="2 3">
    <name type="scientific">Aureobasidium subglaciale (strain EXF-2481)</name>
    <name type="common">Aureobasidium pullulans var. subglaciale</name>
    <dbReference type="NCBI Taxonomy" id="1043005"/>
    <lineage>
        <taxon>Eukaryota</taxon>
        <taxon>Fungi</taxon>
        <taxon>Dikarya</taxon>
        <taxon>Ascomycota</taxon>
        <taxon>Pezizomycotina</taxon>
        <taxon>Dothideomycetes</taxon>
        <taxon>Dothideomycetidae</taxon>
        <taxon>Dothideales</taxon>
        <taxon>Saccotheciaceae</taxon>
        <taxon>Aureobasidium</taxon>
    </lineage>
</organism>
<dbReference type="InParanoid" id="A0A074Y7G6"/>
<reference evidence="2 3" key="1">
    <citation type="journal article" date="2014" name="BMC Genomics">
        <title>Genome sequencing of four Aureobasidium pullulans varieties: biotechnological potential, stress tolerance, and description of new species.</title>
        <authorList>
            <person name="Gostin Ar C."/>
            <person name="Ohm R.A."/>
            <person name="Kogej T."/>
            <person name="Sonjak S."/>
            <person name="Turk M."/>
            <person name="Zajc J."/>
            <person name="Zalar P."/>
            <person name="Grube M."/>
            <person name="Sun H."/>
            <person name="Han J."/>
            <person name="Sharma A."/>
            <person name="Chiniquy J."/>
            <person name="Ngan C.Y."/>
            <person name="Lipzen A."/>
            <person name="Barry K."/>
            <person name="Grigoriev I.V."/>
            <person name="Gunde-Cimerman N."/>
        </authorList>
    </citation>
    <scope>NUCLEOTIDE SEQUENCE [LARGE SCALE GENOMIC DNA]</scope>
    <source>
        <strain evidence="2 3">EXF-2481</strain>
    </source>
</reference>
<gene>
    <name evidence="2" type="ORF">AUEXF2481DRAFT_9693</name>
</gene>